<dbReference type="SUPFAM" id="SSF47413">
    <property type="entry name" value="lambda repressor-like DNA-binding domains"/>
    <property type="match status" value="1"/>
</dbReference>
<dbReference type="GO" id="GO:0005829">
    <property type="term" value="C:cytosol"/>
    <property type="evidence" value="ECO:0007669"/>
    <property type="project" value="TreeGrafter"/>
</dbReference>
<dbReference type="Proteomes" id="UP000637720">
    <property type="component" value="Unassembled WGS sequence"/>
</dbReference>
<evidence type="ECO:0000313" key="3">
    <source>
        <dbReference type="EMBL" id="GGJ90329.1"/>
    </source>
</evidence>
<evidence type="ECO:0000259" key="2">
    <source>
        <dbReference type="PROSITE" id="PS50943"/>
    </source>
</evidence>
<keyword evidence="4" id="KW-1185">Reference proteome</keyword>
<proteinExistence type="predicted"/>
<dbReference type="SMART" id="SM00530">
    <property type="entry name" value="HTH_XRE"/>
    <property type="match status" value="1"/>
</dbReference>
<organism evidence="3 4">
    <name type="scientific">Calditerricola satsumensis</name>
    <dbReference type="NCBI Taxonomy" id="373054"/>
    <lineage>
        <taxon>Bacteria</taxon>
        <taxon>Bacillati</taxon>
        <taxon>Bacillota</taxon>
        <taxon>Bacilli</taxon>
        <taxon>Bacillales</taxon>
        <taxon>Bacillaceae</taxon>
        <taxon>Calditerricola</taxon>
    </lineage>
</organism>
<name>A0A8J3B236_9BACI</name>
<dbReference type="InterPro" id="IPR010982">
    <property type="entry name" value="Lambda_DNA-bd_dom_sf"/>
</dbReference>
<dbReference type="PANTHER" id="PTHR46797">
    <property type="entry name" value="HTH-TYPE TRANSCRIPTIONAL REGULATOR"/>
    <property type="match status" value="1"/>
</dbReference>
<evidence type="ECO:0000256" key="1">
    <source>
        <dbReference type="ARBA" id="ARBA00023125"/>
    </source>
</evidence>
<dbReference type="InterPro" id="IPR001387">
    <property type="entry name" value="Cro/C1-type_HTH"/>
</dbReference>
<evidence type="ECO:0000313" key="4">
    <source>
        <dbReference type="Proteomes" id="UP000637720"/>
    </source>
</evidence>
<keyword evidence="1" id="KW-0238">DNA-binding</keyword>
<gene>
    <name evidence="3" type="ORF">GCM10007043_00020</name>
</gene>
<sequence length="79" mass="8842">MKSLLRQARESRGLTVEEVAAQLGIPPGYYSQIERGERSVSAERAERIARVLGVSVESVFTPLRYARRLGPCSRQDSSY</sequence>
<dbReference type="GO" id="GO:0003677">
    <property type="term" value="F:DNA binding"/>
    <property type="evidence" value="ECO:0007669"/>
    <property type="project" value="UniProtKB-KW"/>
</dbReference>
<dbReference type="RefSeq" id="WP_054672597.1">
    <property type="nucleotide sequence ID" value="NZ_BMOF01000001.1"/>
</dbReference>
<dbReference type="GO" id="GO:0003700">
    <property type="term" value="F:DNA-binding transcription factor activity"/>
    <property type="evidence" value="ECO:0007669"/>
    <property type="project" value="TreeGrafter"/>
</dbReference>
<protein>
    <recommendedName>
        <fullName evidence="2">HTH cro/C1-type domain-containing protein</fullName>
    </recommendedName>
</protein>
<dbReference type="AlphaFoldDB" id="A0A8J3B236"/>
<dbReference type="PROSITE" id="PS50943">
    <property type="entry name" value="HTH_CROC1"/>
    <property type="match status" value="1"/>
</dbReference>
<dbReference type="InterPro" id="IPR050807">
    <property type="entry name" value="TransReg_Diox_bact_type"/>
</dbReference>
<dbReference type="EMBL" id="BMOF01000001">
    <property type="protein sequence ID" value="GGJ90329.1"/>
    <property type="molecule type" value="Genomic_DNA"/>
</dbReference>
<comment type="caution">
    <text evidence="3">The sequence shown here is derived from an EMBL/GenBank/DDBJ whole genome shotgun (WGS) entry which is preliminary data.</text>
</comment>
<reference evidence="3" key="1">
    <citation type="journal article" date="2014" name="Int. J. Syst. Evol. Microbiol.">
        <title>Complete genome sequence of Corynebacterium casei LMG S-19264T (=DSM 44701T), isolated from a smear-ripened cheese.</title>
        <authorList>
            <consortium name="US DOE Joint Genome Institute (JGI-PGF)"/>
            <person name="Walter F."/>
            <person name="Albersmeier A."/>
            <person name="Kalinowski J."/>
            <person name="Ruckert C."/>
        </authorList>
    </citation>
    <scope>NUCLEOTIDE SEQUENCE</scope>
    <source>
        <strain evidence="3">JCM 14719</strain>
    </source>
</reference>
<dbReference type="Pfam" id="PF01381">
    <property type="entry name" value="HTH_3"/>
    <property type="match status" value="1"/>
</dbReference>
<feature type="domain" description="HTH cro/C1-type" evidence="2">
    <location>
        <begin position="5"/>
        <end position="59"/>
    </location>
</feature>
<accession>A0A8J3B236</accession>
<reference evidence="3" key="2">
    <citation type="submission" date="2020-09" db="EMBL/GenBank/DDBJ databases">
        <authorList>
            <person name="Sun Q."/>
            <person name="Ohkuma M."/>
        </authorList>
    </citation>
    <scope>NUCLEOTIDE SEQUENCE</scope>
    <source>
        <strain evidence="3">JCM 14719</strain>
    </source>
</reference>
<dbReference type="CDD" id="cd00093">
    <property type="entry name" value="HTH_XRE"/>
    <property type="match status" value="1"/>
</dbReference>
<dbReference type="Gene3D" id="1.10.260.40">
    <property type="entry name" value="lambda repressor-like DNA-binding domains"/>
    <property type="match status" value="1"/>
</dbReference>
<dbReference type="PANTHER" id="PTHR46797:SF1">
    <property type="entry name" value="METHYLPHOSPHONATE SYNTHASE"/>
    <property type="match status" value="1"/>
</dbReference>